<dbReference type="SUPFAM" id="SSF53335">
    <property type="entry name" value="S-adenosyl-L-methionine-dependent methyltransferases"/>
    <property type="match status" value="1"/>
</dbReference>
<dbReference type="Pfam" id="PF01728">
    <property type="entry name" value="FtsJ"/>
    <property type="match status" value="1"/>
</dbReference>
<comment type="caution">
    <text evidence="9">The sequence shown here is derived from an EMBL/GenBank/DDBJ whole genome shotgun (WGS) entry which is preliminary data.</text>
</comment>
<keyword evidence="5" id="KW-0949">S-adenosyl-L-methionine</keyword>
<evidence type="ECO:0000313" key="10">
    <source>
        <dbReference type="Proteomes" id="UP000572817"/>
    </source>
</evidence>
<dbReference type="InterPro" id="IPR015507">
    <property type="entry name" value="rRNA-MeTfrase_E"/>
</dbReference>
<evidence type="ECO:0000256" key="5">
    <source>
        <dbReference type="ARBA" id="ARBA00022691"/>
    </source>
</evidence>
<keyword evidence="4" id="KW-0808">Transferase</keyword>
<proteinExistence type="inferred from homology"/>
<dbReference type="InterPro" id="IPR029063">
    <property type="entry name" value="SAM-dependent_MTases_sf"/>
</dbReference>
<gene>
    <name evidence="9" type="ORF">GTA08_BOTSDO10578</name>
</gene>
<feature type="compositionally biased region" description="Basic and acidic residues" evidence="7">
    <location>
        <begin position="215"/>
        <end position="226"/>
    </location>
</feature>
<dbReference type="GO" id="GO:0005739">
    <property type="term" value="C:mitochondrion"/>
    <property type="evidence" value="ECO:0007669"/>
    <property type="project" value="TreeGrafter"/>
</dbReference>
<dbReference type="OrthoDB" id="20105at2759"/>
<feature type="region of interest" description="Disordered" evidence="7">
    <location>
        <begin position="183"/>
        <end position="262"/>
    </location>
</feature>
<dbReference type="InterPro" id="IPR002877">
    <property type="entry name" value="RNA_MeTrfase_FtsJ_dom"/>
</dbReference>
<dbReference type="Gene3D" id="3.40.50.150">
    <property type="entry name" value="Vaccinia Virus protein VP39"/>
    <property type="match status" value="1"/>
</dbReference>
<sequence length="399" mass="44437">MLSLRLIRQLADSALLGRSLSSPCCRRRVSQCSTRRIVSASPTLRHDFPPVSTTPRRSSVRPASSSTIWKSRQTRDHYAKEAKIRGLKSRAAFKLLEMNQRYRLFKPGATVVDLGYAPGSWSQVAIDRTQPGGRVVGIDIIPTQPPRGVSTIQGNFLSEAVQAEVRAYVQDPERGRAVQRQVIWSGEEGEDGVEEGEEAGGADGKGCTEEELEEQERGYIDREKRAPLIARADEEEGPSEGHAESADGAAASAVREATAGKKLNRRAQDEALGRVVDVVLSDMSEPWDQTSGFHKRSITEPYLRMMNTSGMAFRDHAGSMDLCYAALTFAFDTLRTGGNFVCKYYQGSEDKALEKKLRRMFEKVFREKPESSRSESKEAFFVALKRKPDPSKEEVFHEI</sequence>
<reference evidence="9" key="1">
    <citation type="submission" date="2020-04" db="EMBL/GenBank/DDBJ databases">
        <title>Genome Assembly and Annotation of Botryosphaeria dothidea sdau 11-99, a Latent Pathogen of Apple Fruit Ring Rot in China.</title>
        <authorList>
            <person name="Yu C."/>
            <person name="Diao Y."/>
            <person name="Lu Q."/>
            <person name="Zhao J."/>
            <person name="Cui S."/>
            <person name="Peng C."/>
            <person name="He B."/>
            <person name="Liu H."/>
        </authorList>
    </citation>
    <scope>NUCLEOTIDE SEQUENCE [LARGE SCALE GENOMIC DNA]</scope>
    <source>
        <strain evidence="9">Sdau11-99</strain>
    </source>
</reference>
<organism evidence="9 10">
    <name type="scientific">Botryosphaeria dothidea</name>
    <dbReference type="NCBI Taxonomy" id="55169"/>
    <lineage>
        <taxon>Eukaryota</taxon>
        <taxon>Fungi</taxon>
        <taxon>Dikarya</taxon>
        <taxon>Ascomycota</taxon>
        <taxon>Pezizomycotina</taxon>
        <taxon>Dothideomycetes</taxon>
        <taxon>Dothideomycetes incertae sedis</taxon>
        <taxon>Botryosphaeriales</taxon>
        <taxon>Botryosphaeriaceae</taxon>
        <taxon>Botryosphaeria</taxon>
    </lineage>
</organism>
<dbReference type="PANTHER" id="PTHR10920:SF18">
    <property type="entry name" value="RRNA METHYLTRANSFERASE 2, MITOCHONDRIAL"/>
    <property type="match status" value="1"/>
</dbReference>
<name>A0A8H4IHN7_9PEZI</name>
<dbReference type="GO" id="GO:0008650">
    <property type="term" value="F:rRNA (uridine-2'-O-)-methyltransferase activity"/>
    <property type="evidence" value="ECO:0007669"/>
    <property type="project" value="TreeGrafter"/>
</dbReference>
<dbReference type="AlphaFoldDB" id="A0A8H4IHN7"/>
<comment type="similarity">
    <text evidence="1">Belongs to the class I-like SAM-binding methyltransferase superfamily. RNA methyltransferase RlmE family.</text>
</comment>
<evidence type="ECO:0000256" key="7">
    <source>
        <dbReference type="SAM" id="MobiDB-lite"/>
    </source>
</evidence>
<protein>
    <recommendedName>
        <fullName evidence="6">rRNA methyltransferase 2, mitochondrial</fullName>
    </recommendedName>
</protein>
<keyword evidence="3" id="KW-0489">Methyltransferase</keyword>
<evidence type="ECO:0000259" key="8">
    <source>
        <dbReference type="Pfam" id="PF01728"/>
    </source>
</evidence>
<dbReference type="EMBL" id="WWBZ02000082">
    <property type="protein sequence ID" value="KAF4301381.1"/>
    <property type="molecule type" value="Genomic_DNA"/>
</dbReference>
<feature type="compositionally biased region" description="Low complexity" evidence="7">
    <location>
        <begin position="246"/>
        <end position="257"/>
    </location>
</feature>
<evidence type="ECO:0000256" key="2">
    <source>
        <dbReference type="ARBA" id="ARBA00022552"/>
    </source>
</evidence>
<feature type="domain" description="Ribosomal RNA methyltransferase FtsJ" evidence="8">
    <location>
        <begin position="88"/>
        <end position="386"/>
    </location>
</feature>
<dbReference type="InterPro" id="IPR050082">
    <property type="entry name" value="RNA_methyltr_RlmE"/>
</dbReference>
<keyword evidence="10" id="KW-1185">Reference proteome</keyword>
<accession>A0A8H4IHN7</accession>
<evidence type="ECO:0000256" key="4">
    <source>
        <dbReference type="ARBA" id="ARBA00022679"/>
    </source>
</evidence>
<evidence type="ECO:0000256" key="1">
    <source>
        <dbReference type="ARBA" id="ARBA00009258"/>
    </source>
</evidence>
<feature type="compositionally biased region" description="Acidic residues" evidence="7">
    <location>
        <begin position="187"/>
        <end position="200"/>
    </location>
</feature>
<dbReference type="Proteomes" id="UP000572817">
    <property type="component" value="Unassembled WGS sequence"/>
</dbReference>
<keyword evidence="2" id="KW-0698">rRNA processing</keyword>
<evidence type="ECO:0000256" key="6">
    <source>
        <dbReference type="ARBA" id="ARBA00041184"/>
    </source>
</evidence>
<dbReference type="PANTHER" id="PTHR10920">
    <property type="entry name" value="RIBOSOMAL RNA METHYLTRANSFERASE"/>
    <property type="match status" value="1"/>
</dbReference>
<dbReference type="HAMAP" id="MF_01547">
    <property type="entry name" value="RNA_methyltr_E"/>
    <property type="match status" value="1"/>
</dbReference>
<evidence type="ECO:0000313" key="9">
    <source>
        <dbReference type="EMBL" id="KAF4301381.1"/>
    </source>
</evidence>
<evidence type="ECO:0000256" key="3">
    <source>
        <dbReference type="ARBA" id="ARBA00022603"/>
    </source>
</evidence>
<feature type="compositionally biased region" description="Low complexity" evidence="7">
    <location>
        <begin position="49"/>
        <end position="67"/>
    </location>
</feature>
<feature type="region of interest" description="Disordered" evidence="7">
    <location>
        <begin position="46"/>
        <end position="72"/>
    </location>
</feature>